<dbReference type="Pfam" id="PF00881">
    <property type="entry name" value="Nitroreductase"/>
    <property type="match status" value="1"/>
</dbReference>
<dbReference type="InterPro" id="IPR000415">
    <property type="entry name" value="Nitroreductase-like"/>
</dbReference>
<dbReference type="InterPro" id="IPR054488">
    <property type="entry name" value="ThcOx_dom2"/>
</dbReference>
<name>A0A1W6N252_9HYPH</name>
<organism evidence="3 4">
    <name type="scientific">Methylocystis bryophila</name>
    <dbReference type="NCBI Taxonomy" id="655015"/>
    <lineage>
        <taxon>Bacteria</taxon>
        <taxon>Pseudomonadati</taxon>
        <taxon>Pseudomonadota</taxon>
        <taxon>Alphaproteobacteria</taxon>
        <taxon>Hyphomicrobiales</taxon>
        <taxon>Methylocystaceae</taxon>
        <taxon>Methylocystis</taxon>
    </lineage>
</organism>
<dbReference type="STRING" id="655015.B1812_20385"/>
<dbReference type="SUPFAM" id="SSF55469">
    <property type="entry name" value="FMN-dependent nitroreductase-like"/>
    <property type="match status" value="1"/>
</dbReference>
<proteinExistence type="predicted"/>
<dbReference type="Proteomes" id="UP000193978">
    <property type="component" value="Chromosome"/>
</dbReference>
<dbReference type="InterPro" id="IPR020051">
    <property type="entry name" value="SagB-type_dehydrogenase"/>
</dbReference>
<dbReference type="InterPro" id="IPR029479">
    <property type="entry name" value="Nitroreductase"/>
</dbReference>
<accession>A0A1W6N252</accession>
<dbReference type="InterPro" id="IPR052544">
    <property type="entry name" value="Bacteriocin_Proc_Enz"/>
</dbReference>
<feature type="domain" description="Cyanobactin oxidase ThcOx second" evidence="2">
    <location>
        <begin position="104"/>
        <end position="213"/>
    </location>
</feature>
<dbReference type="AlphaFoldDB" id="A0A1W6N252"/>
<sequence>MNGRATLEAHATGEIVAHAQGYAASLGVFGEDAASWMKKLGAGLPATTVAAGEKVSKLLVARLAARGLLEFGLTASSGEELAVIEPQVADYWPQTATLHDSDRLVLSRFAYLRRRGTDFVLESPRADALFRLRDPNIAAILALLATPHSLKELRRSKHFFDATLLGLLLHSQLLMKAEVADGAALRRREGDEQLVLWDFHDLLFHARSTEGRHANPLGGAYPHAGAIAPLPAVRPGWSGKTVELPEPQALSSFAELLRRRRSARSFDDDHPITLQELSTFLDRSARVLSRWSDPSTDDGGHTSRPYPTAGAAYELELYLGVARCEGLERGFYHYDAGAHALAALPAQESDFEASLAQAAQAMGVAVAPQILIVVASRFGRISWKYSAIAYSLILKDVGALSQNFYLTATDMQLGGCAIGISNIDLFARLTGLALHVEGAVGQFALGRGVK</sequence>
<dbReference type="Pfam" id="PF22767">
    <property type="entry name" value="ThcOx"/>
    <property type="match status" value="1"/>
</dbReference>
<dbReference type="PANTHER" id="PTHR43745">
    <property type="entry name" value="NITROREDUCTASE MJ1384-RELATED"/>
    <property type="match status" value="1"/>
</dbReference>
<protein>
    <submittedName>
        <fullName evidence="3">Dehydrogenase</fullName>
    </submittedName>
</protein>
<dbReference type="KEGG" id="mbry:B1812_20385"/>
<dbReference type="NCBIfam" id="TIGR03605">
    <property type="entry name" value="antibiot_sagB"/>
    <property type="match status" value="1"/>
</dbReference>
<dbReference type="CDD" id="cd02142">
    <property type="entry name" value="McbC_SagB-like_oxidoreductase"/>
    <property type="match status" value="1"/>
</dbReference>
<evidence type="ECO:0000313" key="3">
    <source>
        <dbReference type="EMBL" id="ARN83841.1"/>
    </source>
</evidence>
<gene>
    <name evidence="3" type="ORF">B1812_20385</name>
</gene>
<dbReference type="GO" id="GO:0016491">
    <property type="term" value="F:oxidoreductase activity"/>
    <property type="evidence" value="ECO:0007669"/>
    <property type="project" value="InterPro"/>
</dbReference>
<evidence type="ECO:0000259" key="1">
    <source>
        <dbReference type="Pfam" id="PF00881"/>
    </source>
</evidence>
<feature type="domain" description="Nitroreductase" evidence="1">
    <location>
        <begin position="257"/>
        <end position="446"/>
    </location>
</feature>
<dbReference type="EMBL" id="CP019948">
    <property type="protein sequence ID" value="ARN83841.1"/>
    <property type="molecule type" value="Genomic_DNA"/>
</dbReference>
<reference evidence="3 4" key="1">
    <citation type="submission" date="2017-02" db="EMBL/GenBank/DDBJ databases">
        <authorList>
            <person name="Peterson S.W."/>
        </authorList>
    </citation>
    <scope>NUCLEOTIDE SEQUENCE [LARGE SCALE GENOMIC DNA]</scope>
    <source>
        <strain evidence="3 4">S285</strain>
    </source>
</reference>
<evidence type="ECO:0000313" key="4">
    <source>
        <dbReference type="Proteomes" id="UP000193978"/>
    </source>
</evidence>
<keyword evidence="4" id="KW-1185">Reference proteome</keyword>
<dbReference type="PANTHER" id="PTHR43745:SF2">
    <property type="entry name" value="NITROREDUCTASE MJ1384-RELATED"/>
    <property type="match status" value="1"/>
</dbReference>
<evidence type="ECO:0000259" key="2">
    <source>
        <dbReference type="Pfam" id="PF22767"/>
    </source>
</evidence>
<dbReference type="Gene3D" id="3.40.109.10">
    <property type="entry name" value="NADH Oxidase"/>
    <property type="match status" value="1"/>
</dbReference>